<dbReference type="STRING" id="391616.OA238_c29490"/>
<accession>M9RRD4</accession>
<dbReference type="Gene3D" id="3.40.30.10">
    <property type="entry name" value="Glutaredoxin"/>
    <property type="match status" value="1"/>
</dbReference>
<evidence type="ECO:0000256" key="2">
    <source>
        <dbReference type="ARBA" id="ARBA00022679"/>
    </source>
</evidence>
<dbReference type="GO" id="GO:0005737">
    <property type="term" value="C:cytoplasm"/>
    <property type="evidence" value="ECO:0007669"/>
    <property type="project" value="TreeGrafter"/>
</dbReference>
<dbReference type="GO" id="GO:0004364">
    <property type="term" value="F:glutathione transferase activity"/>
    <property type="evidence" value="ECO:0007669"/>
    <property type="project" value="UniProtKB-EC"/>
</dbReference>
<keyword evidence="6" id="KW-1185">Reference proteome</keyword>
<feature type="domain" description="GST C-terminal" evidence="4">
    <location>
        <begin position="89"/>
        <end position="209"/>
    </location>
</feature>
<keyword evidence="2" id="KW-0808">Transferase</keyword>
<protein>
    <recommendedName>
        <fullName evidence="1">glutathione transferase</fullName>
        <ecNumber evidence="1">2.5.1.18</ecNumber>
    </recommendedName>
</protein>
<keyword evidence="5" id="KW-0413">Isomerase</keyword>
<dbReference type="EMBL" id="CP003742">
    <property type="protein sequence ID" value="AGI72961.1"/>
    <property type="molecule type" value="Genomic_DNA"/>
</dbReference>
<evidence type="ECO:0000313" key="5">
    <source>
        <dbReference type="EMBL" id="AGI72961.1"/>
    </source>
</evidence>
<dbReference type="InterPro" id="IPR036249">
    <property type="entry name" value="Thioredoxin-like_sf"/>
</dbReference>
<dbReference type="SFLD" id="SFLDG00358">
    <property type="entry name" value="Main_(cytGST)"/>
    <property type="match status" value="1"/>
</dbReference>
<dbReference type="SFLD" id="SFLDS00019">
    <property type="entry name" value="Glutathione_Transferase_(cytos"/>
    <property type="match status" value="1"/>
</dbReference>
<dbReference type="Gene3D" id="1.20.1050.10">
    <property type="match status" value="1"/>
</dbReference>
<dbReference type="HOGENOM" id="CLU_011226_5_1_5"/>
<dbReference type="SUPFAM" id="SSF52833">
    <property type="entry name" value="Thioredoxin-like"/>
    <property type="match status" value="1"/>
</dbReference>
<proteinExistence type="predicted"/>
<sequence length="209" mass="23428">MIDETTLYGFDGSTFVRTVKMVLMHKDIAFNQVVVNVLKGEPRKPAHLARHPFGKVPVLDIDGIRLRETDTICRYLDDTRPTPSLVPTTPKDRAKMSEAVNLVNGYGYDAMMGSAGFHLFPDLIGVTTDAAHNERISHAKTFLNLLMDNKGEADWLAGDAPSLADYFLGPLAFYVSTTPDAEILLTEQRVHMWWDRMKALETFKATKIN</sequence>
<dbReference type="KEGG" id="oar:OA238_c29490"/>
<dbReference type="InterPro" id="IPR004045">
    <property type="entry name" value="Glutathione_S-Trfase_N"/>
</dbReference>
<evidence type="ECO:0000256" key="1">
    <source>
        <dbReference type="ARBA" id="ARBA00012452"/>
    </source>
</evidence>
<dbReference type="eggNOG" id="COG0625">
    <property type="taxonomic scope" value="Bacteria"/>
</dbReference>
<dbReference type="InterPro" id="IPR036282">
    <property type="entry name" value="Glutathione-S-Trfase_C_sf"/>
</dbReference>
<feature type="domain" description="GST N-terminal" evidence="3">
    <location>
        <begin position="3"/>
        <end position="84"/>
    </location>
</feature>
<dbReference type="Proteomes" id="UP000004688">
    <property type="component" value="Chromosome"/>
</dbReference>
<dbReference type="RefSeq" id="WP_015496000.1">
    <property type="nucleotide sequence ID" value="NC_020908.1"/>
</dbReference>
<name>M9RRD4_9RHOB</name>
<evidence type="ECO:0000259" key="4">
    <source>
        <dbReference type="PROSITE" id="PS50405"/>
    </source>
</evidence>
<dbReference type="PANTHER" id="PTHR43900">
    <property type="entry name" value="GLUTATHIONE S-TRANSFERASE RHO"/>
    <property type="match status" value="1"/>
</dbReference>
<evidence type="ECO:0000313" key="6">
    <source>
        <dbReference type="Proteomes" id="UP000004688"/>
    </source>
</evidence>
<dbReference type="OrthoDB" id="509852at2"/>
<gene>
    <name evidence="5" type="ORF">OA238_c29490</name>
</gene>
<evidence type="ECO:0000259" key="3">
    <source>
        <dbReference type="PROSITE" id="PS50404"/>
    </source>
</evidence>
<dbReference type="SUPFAM" id="SSF47616">
    <property type="entry name" value="GST C-terminal domain-like"/>
    <property type="match status" value="1"/>
</dbReference>
<dbReference type="GO" id="GO:0016853">
    <property type="term" value="F:isomerase activity"/>
    <property type="evidence" value="ECO:0007669"/>
    <property type="project" value="UniProtKB-KW"/>
</dbReference>
<dbReference type="AlphaFoldDB" id="M9RRD4"/>
<dbReference type="InterPro" id="IPR040079">
    <property type="entry name" value="Glutathione_S-Trfase"/>
</dbReference>
<dbReference type="InterPro" id="IPR010987">
    <property type="entry name" value="Glutathione-S-Trfase_C-like"/>
</dbReference>
<dbReference type="PROSITE" id="PS50404">
    <property type="entry name" value="GST_NTER"/>
    <property type="match status" value="1"/>
</dbReference>
<dbReference type="Pfam" id="PF13417">
    <property type="entry name" value="GST_N_3"/>
    <property type="match status" value="1"/>
</dbReference>
<dbReference type="GO" id="GO:0043295">
    <property type="term" value="F:glutathione binding"/>
    <property type="evidence" value="ECO:0007669"/>
    <property type="project" value="TreeGrafter"/>
</dbReference>
<dbReference type="PANTHER" id="PTHR43900:SF3">
    <property type="entry name" value="GLUTATHIONE S-TRANSFERASE RHO"/>
    <property type="match status" value="1"/>
</dbReference>
<organism evidence="5 6">
    <name type="scientific">Octadecabacter arcticus 238</name>
    <dbReference type="NCBI Taxonomy" id="391616"/>
    <lineage>
        <taxon>Bacteria</taxon>
        <taxon>Pseudomonadati</taxon>
        <taxon>Pseudomonadota</taxon>
        <taxon>Alphaproteobacteria</taxon>
        <taxon>Rhodobacterales</taxon>
        <taxon>Roseobacteraceae</taxon>
        <taxon>Octadecabacter</taxon>
    </lineage>
</organism>
<reference evidence="5 6" key="1">
    <citation type="journal article" date="2013" name="PLoS ONE">
        <title>Poles Apart: Arctic and Antarctic Octadecabacter strains Share High Genome Plasticity and a New Type of Xanthorhodopsin.</title>
        <authorList>
            <person name="Vollmers J."/>
            <person name="Voget S."/>
            <person name="Dietrich S."/>
            <person name="Gollnow K."/>
            <person name="Smits M."/>
            <person name="Meyer K."/>
            <person name="Brinkhoff T."/>
            <person name="Simon M."/>
            <person name="Daniel R."/>
        </authorList>
    </citation>
    <scope>NUCLEOTIDE SEQUENCE [LARGE SCALE GENOMIC DNA]</scope>
    <source>
        <strain evidence="5 6">238</strain>
    </source>
</reference>
<dbReference type="EC" id="2.5.1.18" evidence="1"/>
<dbReference type="PROSITE" id="PS50405">
    <property type="entry name" value="GST_CTER"/>
    <property type="match status" value="1"/>
</dbReference>